<dbReference type="InterPro" id="IPR008909">
    <property type="entry name" value="DALR_anticod-bd"/>
</dbReference>
<accession>A0A6J1MCA4</accession>
<keyword evidence="2" id="KW-1185">Reference proteome</keyword>
<gene>
    <name evidence="3" type="primary">LOC111601954</name>
</gene>
<dbReference type="OMA" id="DMLLIAM"/>
<evidence type="ECO:0000259" key="1">
    <source>
        <dbReference type="SMART" id="SM00836"/>
    </source>
</evidence>
<proteinExistence type="predicted"/>
<dbReference type="GO" id="GO:0000049">
    <property type="term" value="F:tRNA binding"/>
    <property type="evidence" value="ECO:0007669"/>
    <property type="project" value="TreeGrafter"/>
</dbReference>
<dbReference type="GO" id="GO:0004814">
    <property type="term" value="F:arginine-tRNA ligase activity"/>
    <property type="evidence" value="ECO:0007669"/>
    <property type="project" value="InterPro"/>
</dbReference>
<organism evidence="2 3">
    <name type="scientific">Drosophila hydei</name>
    <name type="common">Fruit fly</name>
    <dbReference type="NCBI Taxonomy" id="7224"/>
    <lineage>
        <taxon>Eukaryota</taxon>
        <taxon>Metazoa</taxon>
        <taxon>Ecdysozoa</taxon>
        <taxon>Arthropoda</taxon>
        <taxon>Hexapoda</taxon>
        <taxon>Insecta</taxon>
        <taxon>Pterygota</taxon>
        <taxon>Neoptera</taxon>
        <taxon>Endopterygota</taxon>
        <taxon>Diptera</taxon>
        <taxon>Brachycera</taxon>
        <taxon>Muscomorpha</taxon>
        <taxon>Ephydroidea</taxon>
        <taxon>Drosophilidae</taxon>
        <taxon>Drosophila</taxon>
    </lineage>
</organism>
<reference evidence="3" key="1">
    <citation type="submission" date="2025-08" db="UniProtKB">
        <authorList>
            <consortium name="RefSeq"/>
        </authorList>
    </citation>
    <scope>IDENTIFICATION</scope>
    <source>
        <strain evidence="3">15085-1641.00</strain>
        <tissue evidence="3">Whole body</tissue>
    </source>
</reference>
<dbReference type="InterPro" id="IPR009080">
    <property type="entry name" value="tRNAsynth_Ia_anticodon-bd"/>
</dbReference>
<dbReference type="AlphaFoldDB" id="A0A6J1MCA4"/>
<dbReference type="InterPro" id="IPR037380">
    <property type="entry name" value="DALRD3"/>
</dbReference>
<feature type="domain" description="DALR anticodon binding" evidence="1">
    <location>
        <begin position="318"/>
        <end position="453"/>
    </location>
</feature>
<dbReference type="Gene3D" id="1.10.730.10">
    <property type="entry name" value="Isoleucyl-tRNA Synthetase, Domain 1"/>
    <property type="match status" value="1"/>
</dbReference>
<dbReference type="GO" id="GO:0106217">
    <property type="term" value="P:tRNA C3-cytosine methylation"/>
    <property type="evidence" value="ECO:0007669"/>
    <property type="project" value="TreeGrafter"/>
</dbReference>
<evidence type="ECO:0000313" key="2">
    <source>
        <dbReference type="Proteomes" id="UP000504633"/>
    </source>
</evidence>
<dbReference type="KEGG" id="dhe:111601954"/>
<evidence type="ECO:0000313" key="3">
    <source>
        <dbReference type="RefSeq" id="XP_023174586.2"/>
    </source>
</evidence>
<dbReference type="SMART" id="SM00836">
    <property type="entry name" value="DALR_1"/>
    <property type="match status" value="1"/>
</dbReference>
<dbReference type="SUPFAM" id="SSF47323">
    <property type="entry name" value="Anticodon-binding domain of a subclass of class I aminoacyl-tRNA synthetases"/>
    <property type="match status" value="1"/>
</dbReference>
<dbReference type="GeneID" id="111601954"/>
<protein>
    <submittedName>
        <fullName evidence="3">DALR anticodon-binding domain-containing protein 3</fullName>
    </submittedName>
</protein>
<dbReference type="RefSeq" id="XP_023174586.2">
    <property type="nucleotide sequence ID" value="XM_023318818.2"/>
</dbReference>
<dbReference type="GO" id="GO:0005524">
    <property type="term" value="F:ATP binding"/>
    <property type="evidence" value="ECO:0007669"/>
    <property type="project" value="InterPro"/>
</dbReference>
<dbReference type="PANTHER" id="PTHR16043">
    <property type="entry name" value="DALRD3 PROTEIN"/>
    <property type="match status" value="1"/>
</dbReference>
<dbReference type="GO" id="GO:0006420">
    <property type="term" value="P:arginyl-tRNA aminoacylation"/>
    <property type="evidence" value="ECO:0007669"/>
    <property type="project" value="InterPro"/>
</dbReference>
<sequence>MDMSQNPLTKLTHQLINHFASYPEDSYAARATRYGELIRYQNENLVDCGDLSIAASKINWECFCQKHGLQLRILTEQLLPDEKSKEDLLEQSKQWIFPLQSVKKVHRERFALRFHRAPIIINVLNSILTKGESYGKHSNLEDDGTILPPSLCLTLNERFSDLEVGNTKELHKFRAKQLYLIVCRLLAYANWRLVEPQNQTDDTLVVSVECNNLPRRTSIDLPEKKIVRMVCGPVLEPTKKTAATLTSGSYMALRSNDMLLIAMHRHGVRDCAKRNNFESLMERLGHAAVIVDLFEVRHSTGATVVRNGLGSSKGANYILYNSARLETLLRTFSAQVDAGVYEPLPPIEKIDLSVLEDELDWQLIYGYLLTFPEVVESTLIHLDQGLCAVHLLVRYIVDLASLFSRYYRNKQILVQQRTNLMPVLYARIYLVKAVREVLNAALALLGIQPVDYM</sequence>
<dbReference type="Proteomes" id="UP000504633">
    <property type="component" value="Unplaced"/>
</dbReference>
<name>A0A6J1MCA4_DROHY</name>
<dbReference type="PANTHER" id="PTHR16043:SF1">
    <property type="entry name" value="DALR ANTICODON-BINDING DOMAIN-CONTAINING PROTEIN 3"/>
    <property type="match status" value="1"/>
</dbReference>
<dbReference type="Pfam" id="PF05746">
    <property type="entry name" value="DALR_1"/>
    <property type="match status" value="1"/>
</dbReference>
<dbReference type="OrthoDB" id="9990834at2759"/>